<dbReference type="EMBL" id="PYGE01000002">
    <property type="protein sequence ID" value="PSL06619.1"/>
    <property type="molecule type" value="Genomic_DNA"/>
</dbReference>
<sequence length="72" mass="7746">MTTTLNQTTSRRAFADDRALSGVASRDMVRLLAPVDAPSTGEVRPYAPAIRIAHVGDVAKDGVRVRTWSPPV</sequence>
<dbReference type="OrthoDB" id="5192711at2"/>
<keyword evidence="2" id="KW-1185">Reference proteome</keyword>
<protein>
    <submittedName>
        <fullName evidence="1">Uncharacterized protein</fullName>
    </submittedName>
</protein>
<accession>A0A2P8EAX4</accession>
<gene>
    <name evidence="1" type="ORF">CLV30_1023</name>
</gene>
<proteinExistence type="predicted"/>
<reference evidence="1 2" key="1">
    <citation type="submission" date="2018-03" db="EMBL/GenBank/DDBJ databases">
        <title>Genomic Encyclopedia of Archaeal and Bacterial Type Strains, Phase II (KMG-II): from individual species to whole genera.</title>
        <authorList>
            <person name="Goeker M."/>
        </authorList>
    </citation>
    <scope>NUCLEOTIDE SEQUENCE [LARGE SCALE GENOMIC DNA]</scope>
    <source>
        <strain evidence="1 2">DSM 45211</strain>
    </source>
</reference>
<dbReference type="RefSeq" id="WP_106535666.1">
    <property type="nucleotide sequence ID" value="NZ_ML142898.1"/>
</dbReference>
<name>A0A2P8EAX4_9ACTN</name>
<evidence type="ECO:0000313" key="1">
    <source>
        <dbReference type="EMBL" id="PSL06619.1"/>
    </source>
</evidence>
<dbReference type="Proteomes" id="UP000243528">
    <property type="component" value="Unassembled WGS sequence"/>
</dbReference>
<comment type="caution">
    <text evidence="1">The sequence shown here is derived from an EMBL/GenBank/DDBJ whole genome shotgun (WGS) entry which is preliminary data.</text>
</comment>
<organism evidence="1 2">
    <name type="scientific">Haloactinopolyspora alba</name>
    <dbReference type="NCBI Taxonomy" id="648780"/>
    <lineage>
        <taxon>Bacteria</taxon>
        <taxon>Bacillati</taxon>
        <taxon>Actinomycetota</taxon>
        <taxon>Actinomycetes</taxon>
        <taxon>Jiangellales</taxon>
        <taxon>Jiangellaceae</taxon>
        <taxon>Haloactinopolyspora</taxon>
    </lineage>
</organism>
<dbReference type="AlphaFoldDB" id="A0A2P8EAX4"/>
<evidence type="ECO:0000313" key="2">
    <source>
        <dbReference type="Proteomes" id="UP000243528"/>
    </source>
</evidence>